<dbReference type="Proteomes" id="UP000281708">
    <property type="component" value="Unassembled WGS sequence"/>
</dbReference>
<sequence length="346" mass="38330">MGSASSTWRNGSCRVSVWGSVREELLVSLSRQHALTLPATPRAVKVAREWVARVLREIGRGDLADSAELGVSELVTNAIMHSSPPVAVRVRGTQAHPRIEVADRSLVPPRPIDASIDLDAPDEDLLTFGRGLALVALHSSRWGSDIDAFGMGKAVWFEPVAEPREDPEVNEGDLFDLEQLVAEHTGSESDEMMTVRLLATPVTSLSDVRRKFNELRRELRLLALTNAEHYPLAVEFSEVALRAEIELRRYRGFEVLADAEHDGVDRLDLVVDVPRTMARTVGRLVELLAEVYAFFDEAELLVTPPTPRQQQVQAWYLGEFVRQGDGDDPAPWTGGYRDHRGGAQTA</sequence>
<dbReference type="GO" id="GO:0005524">
    <property type="term" value="F:ATP binding"/>
    <property type="evidence" value="ECO:0007669"/>
    <property type="project" value="UniProtKB-KW"/>
</dbReference>
<evidence type="ECO:0000256" key="2">
    <source>
        <dbReference type="SAM" id="MobiDB-lite"/>
    </source>
</evidence>
<protein>
    <submittedName>
        <fullName evidence="4">ATP-binding protein</fullName>
    </submittedName>
</protein>
<evidence type="ECO:0000313" key="4">
    <source>
        <dbReference type="EMBL" id="RLV47744.1"/>
    </source>
</evidence>
<dbReference type="GO" id="GO:0004674">
    <property type="term" value="F:protein serine/threonine kinase activity"/>
    <property type="evidence" value="ECO:0007669"/>
    <property type="project" value="UniProtKB-KW"/>
</dbReference>
<dbReference type="InterPro" id="IPR003594">
    <property type="entry name" value="HATPase_dom"/>
</dbReference>
<keyword evidence="1" id="KW-0723">Serine/threonine-protein kinase</keyword>
<keyword evidence="1" id="KW-0418">Kinase</keyword>
<dbReference type="InterPro" id="IPR050267">
    <property type="entry name" value="Anti-sigma-factor_SerPK"/>
</dbReference>
<feature type="region of interest" description="Disordered" evidence="2">
    <location>
        <begin position="326"/>
        <end position="346"/>
    </location>
</feature>
<dbReference type="PANTHER" id="PTHR35526">
    <property type="entry name" value="ANTI-SIGMA-F FACTOR RSBW-RELATED"/>
    <property type="match status" value="1"/>
</dbReference>
<keyword evidence="4" id="KW-0547">Nucleotide-binding</keyword>
<dbReference type="Gene3D" id="3.30.565.10">
    <property type="entry name" value="Histidine kinase-like ATPase, C-terminal domain"/>
    <property type="match status" value="1"/>
</dbReference>
<reference evidence="4 5" key="1">
    <citation type="submission" date="2018-10" db="EMBL/GenBank/DDBJ databases">
        <title>Marmoricola sp. 4Q3S-7 whole genome shotgun sequence.</title>
        <authorList>
            <person name="Li F."/>
        </authorList>
    </citation>
    <scope>NUCLEOTIDE SEQUENCE [LARGE SCALE GENOMIC DNA]</scope>
    <source>
        <strain evidence="4 5">4Q3S-7</strain>
    </source>
</reference>
<dbReference type="Pfam" id="PF13581">
    <property type="entry name" value="HATPase_c_2"/>
    <property type="match status" value="1"/>
</dbReference>
<accession>A0A3L8NXU5</accession>
<feature type="domain" description="Histidine kinase/HSP90-like ATPase" evidence="3">
    <location>
        <begin position="37"/>
        <end position="136"/>
    </location>
</feature>
<dbReference type="CDD" id="cd16936">
    <property type="entry name" value="HATPase_RsbW-like"/>
    <property type="match status" value="1"/>
</dbReference>
<gene>
    <name evidence="4" type="ORF">D9V37_16510</name>
</gene>
<feature type="compositionally biased region" description="Basic and acidic residues" evidence="2">
    <location>
        <begin position="336"/>
        <end position="346"/>
    </location>
</feature>
<name>A0A3L8NXU5_9ACTN</name>
<dbReference type="AlphaFoldDB" id="A0A3L8NXU5"/>
<dbReference type="PANTHER" id="PTHR35526:SF3">
    <property type="entry name" value="ANTI-SIGMA-F FACTOR RSBW"/>
    <property type="match status" value="1"/>
</dbReference>
<dbReference type="EMBL" id="RDBE01000010">
    <property type="protein sequence ID" value="RLV47744.1"/>
    <property type="molecule type" value="Genomic_DNA"/>
</dbReference>
<dbReference type="InterPro" id="IPR036890">
    <property type="entry name" value="HATPase_C_sf"/>
</dbReference>
<organism evidence="4 5">
    <name type="scientific">Nocardioides mangrovicus</name>
    <dbReference type="NCBI Taxonomy" id="2478913"/>
    <lineage>
        <taxon>Bacteria</taxon>
        <taxon>Bacillati</taxon>
        <taxon>Actinomycetota</taxon>
        <taxon>Actinomycetes</taxon>
        <taxon>Propionibacteriales</taxon>
        <taxon>Nocardioidaceae</taxon>
        <taxon>Nocardioides</taxon>
    </lineage>
</organism>
<keyword evidence="5" id="KW-1185">Reference proteome</keyword>
<comment type="caution">
    <text evidence="4">The sequence shown here is derived from an EMBL/GenBank/DDBJ whole genome shotgun (WGS) entry which is preliminary data.</text>
</comment>
<keyword evidence="1" id="KW-0808">Transferase</keyword>
<proteinExistence type="predicted"/>
<evidence type="ECO:0000313" key="5">
    <source>
        <dbReference type="Proteomes" id="UP000281708"/>
    </source>
</evidence>
<evidence type="ECO:0000259" key="3">
    <source>
        <dbReference type="Pfam" id="PF13581"/>
    </source>
</evidence>
<evidence type="ECO:0000256" key="1">
    <source>
        <dbReference type="ARBA" id="ARBA00022527"/>
    </source>
</evidence>
<keyword evidence="4" id="KW-0067">ATP-binding</keyword>